<name>A0ABQ5AE81_9ASTR</name>
<evidence type="ECO:0000259" key="2">
    <source>
        <dbReference type="PROSITE" id="PS50158"/>
    </source>
</evidence>
<dbReference type="SUPFAM" id="SSF57756">
    <property type="entry name" value="Retrovirus zinc finger-like domains"/>
    <property type="match status" value="1"/>
</dbReference>
<dbReference type="Proteomes" id="UP001151760">
    <property type="component" value="Unassembled WGS sequence"/>
</dbReference>
<reference evidence="3" key="2">
    <citation type="submission" date="2022-01" db="EMBL/GenBank/DDBJ databases">
        <authorList>
            <person name="Yamashiro T."/>
            <person name="Shiraishi A."/>
            <person name="Satake H."/>
            <person name="Nakayama K."/>
        </authorList>
    </citation>
    <scope>NUCLEOTIDE SEQUENCE</scope>
</reference>
<dbReference type="InterPro" id="IPR036875">
    <property type="entry name" value="Znf_CCHC_sf"/>
</dbReference>
<dbReference type="Gene3D" id="4.10.60.10">
    <property type="entry name" value="Zinc finger, CCHC-type"/>
    <property type="match status" value="1"/>
</dbReference>
<dbReference type="SMART" id="SM00343">
    <property type="entry name" value="ZnF_C2HC"/>
    <property type="match status" value="1"/>
</dbReference>
<organism evidence="3 4">
    <name type="scientific">Tanacetum coccineum</name>
    <dbReference type="NCBI Taxonomy" id="301880"/>
    <lineage>
        <taxon>Eukaryota</taxon>
        <taxon>Viridiplantae</taxon>
        <taxon>Streptophyta</taxon>
        <taxon>Embryophyta</taxon>
        <taxon>Tracheophyta</taxon>
        <taxon>Spermatophyta</taxon>
        <taxon>Magnoliopsida</taxon>
        <taxon>eudicotyledons</taxon>
        <taxon>Gunneridae</taxon>
        <taxon>Pentapetalae</taxon>
        <taxon>asterids</taxon>
        <taxon>campanulids</taxon>
        <taxon>Asterales</taxon>
        <taxon>Asteraceae</taxon>
        <taxon>Asteroideae</taxon>
        <taxon>Anthemideae</taxon>
        <taxon>Anthemidinae</taxon>
        <taxon>Tanacetum</taxon>
    </lineage>
</organism>
<evidence type="ECO:0000313" key="3">
    <source>
        <dbReference type="EMBL" id="GJT00981.1"/>
    </source>
</evidence>
<accession>A0ABQ5AE81</accession>
<protein>
    <submittedName>
        <fullName evidence="3">Zf-CCHC domain-containing protein</fullName>
    </submittedName>
</protein>
<keyword evidence="1" id="KW-0863">Zinc-finger</keyword>
<comment type="caution">
    <text evidence="3">The sequence shown here is derived from an EMBL/GenBank/DDBJ whole genome shotgun (WGS) entry which is preliminary data.</text>
</comment>
<dbReference type="PROSITE" id="PS50158">
    <property type="entry name" value="ZF_CCHC"/>
    <property type="match status" value="1"/>
</dbReference>
<sequence>MSTQQDINAIRAQRLTNTHDPLALMANTQTPFHPDHSSHITYIQYPQPNNNFVQQPSFNTNYMQQPMQNPKDISDPTTALNMALELMSKAFQLSNITSTKNNQRSSSNPCYSQIAQSGMNIDQDRQMLMVDDNVGNQFRKNAVQNVRHLVGQNAVQNQGTQNVRNQNGLSVVPGIANQHGNRIVIAARAEGNSNEINLNQIRCYNCRGEGHYASNCTLKPRKRDAAYLQTQLQIA</sequence>
<keyword evidence="1" id="KW-0862">Zinc</keyword>
<keyword evidence="4" id="KW-1185">Reference proteome</keyword>
<proteinExistence type="predicted"/>
<keyword evidence="1" id="KW-0479">Metal-binding</keyword>
<reference evidence="3" key="1">
    <citation type="journal article" date="2022" name="Int. J. Mol. Sci.">
        <title>Draft Genome of Tanacetum Coccineum: Genomic Comparison of Closely Related Tanacetum-Family Plants.</title>
        <authorList>
            <person name="Yamashiro T."/>
            <person name="Shiraishi A."/>
            <person name="Nakayama K."/>
            <person name="Satake H."/>
        </authorList>
    </citation>
    <scope>NUCLEOTIDE SEQUENCE</scope>
</reference>
<evidence type="ECO:0000256" key="1">
    <source>
        <dbReference type="PROSITE-ProRule" id="PRU00047"/>
    </source>
</evidence>
<evidence type="ECO:0000313" key="4">
    <source>
        <dbReference type="Proteomes" id="UP001151760"/>
    </source>
</evidence>
<feature type="domain" description="CCHC-type" evidence="2">
    <location>
        <begin position="202"/>
        <end position="216"/>
    </location>
</feature>
<gene>
    <name evidence="3" type="ORF">Tco_0822150</name>
</gene>
<dbReference type="EMBL" id="BQNB010012237">
    <property type="protein sequence ID" value="GJT00981.1"/>
    <property type="molecule type" value="Genomic_DNA"/>
</dbReference>
<dbReference type="Pfam" id="PF00098">
    <property type="entry name" value="zf-CCHC"/>
    <property type="match status" value="1"/>
</dbReference>
<dbReference type="InterPro" id="IPR001878">
    <property type="entry name" value="Znf_CCHC"/>
</dbReference>